<feature type="chain" id="PRO_5003203070" evidence="1">
    <location>
        <begin position="20"/>
        <end position="139"/>
    </location>
</feature>
<evidence type="ECO:0000256" key="1">
    <source>
        <dbReference type="SAM" id="SignalP"/>
    </source>
</evidence>
<evidence type="ECO:0000313" key="2">
    <source>
        <dbReference type="EMBL" id="EFV11760.1"/>
    </source>
</evidence>
<comment type="caution">
    <text evidence="2">The sequence shown here is derived from an EMBL/GenBank/DDBJ whole genome shotgun (WGS) entry which is preliminary data.</text>
</comment>
<proteinExistence type="predicted"/>
<keyword evidence="3" id="KW-1185">Reference proteome</keyword>
<keyword evidence="1" id="KW-0732">Signal</keyword>
<reference evidence="2 3" key="1">
    <citation type="journal article" date="2011" name="Stand. Genomic Sci.">
        <title>High quality draft genome sequence of Segniliparus rugosus CDC 945(T)= (ATCC BAA-974(T)).</title>
        <authorList>
            <person name="Earl A.M."/>
            <person name="Desjardins C.A."/>
            <person name="Fitzgerald M.G."/>
            <person name="Arachchi H.M."/>
            <person name="Zeng Q."/>
            <person name="Mehta T."/>
            <person name="Griggs A."/>
            <person name="Birren B.W."/>
            <person name="Toney N.C."/>
            <person name="Carr J."/>
            <person name="Posey J."/>
            <person name="Butler W.R."/>
        </authorList>
    </citation>
    <scope>NUCLEOTIDE SEQUENCE [LARGE SCALE GENOMIC DNA]</scope>
    <source>
        <strain evidence="3">ATCC BAA-974 / DSM 45345 / CCUG 50838 / CIP 108380 / JCM 13579 / CDC 945</strain>
    </source>
</reference>
<accession>E5XV55</accession>
<evidence type="ECO:0000313" key="3">
    <source>
        <dbReference type="Proteomes" id="UP000004816"/>
    </source>
</evidence>
<dbReference type="AlphaFoldDB" id="E5XV55"/>
<protein>
    <submittedName>
        <fullName evidence="2">Uncharacterized protein</fullName>
    </submittedName>
</protein>
<sequence>MALFGALASAAATVCSAQAEPLDPARAVMTIRFEPSPYDALESHAAGYAFVMRKGSVRYVRYAYGGGVVGDQTKPLDESSWRDLLRAAGQDTSDAHPVCPDFGFFDIKVEQDGTVAAKHRSMCPGTWSAVADSLRGQFS</sequence>
<dbReference type="Proteomes" id="UP000004816">
    <property type="component" value="Unassembled WGS sequence"/>
</dbReference>
<dbReference type="HOGENOM" id="CLU_1843724_0_0_11"/>
<gene>
    <name evidence="2" type="ORF">HMPREF9336_03377</name>
</gene>
<organism evidence="2 3">
    <name type="scientific">Segniliparus rugosus (strain ATCC BAA-974 / DSM 45345 / CCUG 50838 / CIP 108380 / JCM 13579 / CDC 945)</name>
    <dbReference type="NCBI Taxonomy" id="679197"/>
    <lineage>
        <taxon>Bacteria</taxon>
        <taxon>Bacillati</taxon>
        <taxon>Actinomycetota</taxon>
        <taxon>Actinomycetes</taxon>
        <taxon>Mycobacteriales</taxon>
        <taxon>Segniliparaceae</taxon>
        <taxon>Segniliparus</taxon>
    </lineage>
</organism>
<dbReference type="EMBL" id="ACZI02000001">
    <property type="protein sequence ID" value="EFV11760.1"/>
    <property type="molecule type" value="Genomic_DNA"/>
</dbReference>
<feature type="signal peptide" evidence="1">
    <location>
        <begin position="1"/>
        <end position="19"/>
    </location>
</feature>
<name>E5XV55_SEGRC</name>
<dbReference type="STRING" id="679197.HMPREF9336_03377"/>